<evidence type="ECO:0000313" key="1">
    <source>
        <dbReference type="EMBL" id="KAL1373476.1"/>
    </source>
</evidence>
<accession>A0ABD1CAR7</accession>
<gene>
    <name evidence="1" type="ORF">pipiens_018634</name>
</gene>
<reference evidence="1 2" key="1">
    <citation type="submission" date="2024-05" db="EMBL/GenBank/DDBJ databases">
        <title>Culex pipiens pipiens assembly and annotation.</title>
        <authorList>
            <person name="Alout H."/>
            <person name="Durand T."/>
        </authorList>
    </citation>
    <scope>NUCLEOTIDE SEQUENCE [LARGE SCALE GENOMIC DNA]</scope>
    <source>
        <strain evidence="1">HA-2024</strain>
        <tissue evidence="1">Whole body</tissue>
    </source>
</reference>
<protein>
    <recommendedName>
        <fullName evidence="3">Transcriptional regulator</fullName>
    </recommendedName>
</protein>
<proteinExistence type="predicted"/>
<name>A0ABD1CAR7_CULPP</name>
<dbReference type="AlphaFoldDB" id="A0ABD1CAR7"/>
<organism evidence="1 2">
    <name type="scientific">Culex pipiens pipiens</name>
    <name type="common">Northern house mosquito</name>
    <dbReference type="NCBI Taxonomy" id="38569"/>
    <lineage>
        <taxon>Eukaryota</taxon>
        <taxon>Metazoa</taxon>
        <taxon>Ecdysozoa</taxon>
        <taxon>Arthropoda</taxon>
        <taxon>Hexapoda</taxon>
        <taxon>Insecta</taxon>
        <taxon>Pterygota</taxon>
        <taxon>Neoptera</taxon>
        <taxon>Endopterygota</taxon>
        <taxon>Diptera</taxon>
        <taxon>Nematocera</taxon>
        <taxon>Culicoidea</taxon>
        <taxon>Culicidae</taxon>
        <taxon>Culicinae</taxon>
        <taxon>Culicini</taxon>
        <taxon>Culex</taxon>
        <taxon>Culex</taxon>
    </lineage>
</organism>
<dbReference type="EMBL" id="JBEHCU010014331">
    <property type="protein sequence ID" value="KAL1373476.1"/>
    <property type="molecule type" value="Genomic_DNA"/>
</dbReference>
<keyword evidence="2" id="KW-1185">Reference proteome</keyword>
<feature type="non-terminal residue" evidence="1">
    <location>
        <position position="40"/>
    </location>
</feature>
<comment type="caution">
    <text evidence="1">The sequence shown here is derived from an EMBL/GenBank/DDBJ whole genome shotgun (WGS) entry which is preliminary data.</text>
</comment>
<evidence type="ECO:0008006" key="3">
    <source>
        <dbReference type="Google" id="ProtNLM"/>
    </source>
</evidence>
<evidence type="ECO:0000313" key="2">
    <source>
        <dbReference type="Proteomes" id="UP001562425"/>
    </source>
</evidence>
<dbReference type="Proteomes" id="UP001562425">
    <property type="component" value="Unassembled WGS sequence"/>
</dbReference>
<sequence length="40" mass="4783">MKTLTYPSVEEQYRQSDLKRPDVQVLIEWVQTQPHLPEIS</sequence>